<dbReference type="CDD" id="cd00112">
    <property type="entry name" value="LDLa"/>
    <property type="match status" value="1"/>
</dbReference>
<keyword evidence="11" id="KW-0732">Signal</keyword>
<evidence type="ECO:0000256" key="3">
    <source>
        <dbReference type="ARBA" id="ARBA00022737"/>
    </source>
</evidence>
<evidence type="ECO:0000256" key="9">
    <source>
        <dbReference type="PROSITE-ProRule" id="PRU00124"/>
    </source>
</evidence>
<dbReference type="PANTHER" id="PTHR22722:SF14">
    <property type="entry name" value="MEGALIN, ISOFORM A"/>
    <property type="match status" value="1"/>
</dbReference>
<organism evidence="12 13">
    <name type="scientific">Mytilus galloprovincialis</name>
    <name type="common">Mediterranean mussel</name>
    <dbReference type="NCBI Taxonomy" id="29158"/>
    <lineage>
        <taxon>Eukaryota</taxon>
        <taxon>Metazoa</taxon>
        <taxon>Spiralia</taxon>
        <taxon>Lophotrochozoa</taxon>
        <taxon>Mollusca</taxon>
        <taxon>Bivalvia</taxon>
        <taxon>Autobranchia</taxon>
        <taxon>Pteriomorphia</taxon>
        <taxon>Mytilida</taxon>
        <taxon>Mytiloidea</taxon>
        <taxon>Mytilidae</taxon>
        <taxon>Mytilinae</taxon>
        <taxon>Mytilus</taxon>
    </lineage>
</organism>
<dbReference type="GO" id="GO:0043235">
    <property type="term" value="C:receptor complex"/>
    <property type="evidence" value="ECO:0007669"/>
    <property type="project" value="TreeGrafter"/>
</dbReference>
<dbReference type="GO" id="GO:0006898">
    <property type="term" value="P:receptor-mediated endocytosis"/>
    <property type="evidence" value="ECO:0007669"/>
    <property type="project" value="TreeGrafter"/>
</dbReference>
<dbReference type="PROSITE" id="PS01209">
    <property type="entry name" value="LDLRA_1"/>
    <property type="match status" value="1"/>
</dbReference>
<evidence type="ECO:0000256" key="2">
    <source>
        <dbReference type="ARBA" id="ARBA00022692"/>
    </source>
</evidence>
<feature type="chain" id="PRO_5032793286" evidence="11">
    <location>
        <begin position="24"/>
        <end position="153"/>
    </location>
</feature>
<keyword evidence="8" id="KW-0325">Glycoprotein</keyword>
<feature type="transmembrane region" description="Helical" evidence="10">
    <location>
        <begin position="111"/>
        <end position="134"/>
    </location>
</feature>
<keyword evidence="6 9" id="KW-1015">Disulfide bond</keyword>
<reference evidence="12" key="1">
    <citation type="submission" date="2018-11" db="EMBL/GenBank/DDBJ databases">
        <authorList>
            <person name="Alioto T."/>
            <person name="Alioto T."/>
        </authorList>
    </citation>
    <scope>NUCLEOTIDE SEQUENCE</scope>
</reference>
<protein>
    <submittedName>
        <fullName evidence="12">Uncharacterized protein</fullName>
    </submittedName>
</protein>
<feature type="signal peptide" evidence="11">
    <location>
        <begin position="1"/>
        <end position="23"/>
    </location>
</feature>
<evidence type="ECO:0000313" key="12">
    <source>
        <dbReference type="EMBL" id="VDI01742.1"/>
    </source>
</evidence>
<dbReference type="InterPro" id="IPR051221">
    <property type="entry name" value="LDLR-related"/>
</dbReference>
<comment type="caution">
    <text evidence="12">The sequence shown here is derived from an EMBL/GenBank/DDBJ whole genome shotgun (WGS) entry which is preliminary data.</text>
</comment>
<evidence type="ECO:0000256" key="1">
    <source>
        <dbReference type="ARBA" id="ARBA00004167"/>
    </source>
</evidence>
<keyword evidence="13" id="KW-1185">Reference proteome</keyword>
<dbReference type="Proteomes" id="UP000596742">
    <property type="component" value="Unassembled WGS sequence"/>
</dbReference>
<evidence type="ECO:0000256" key="4">
    <source>
        <dbReference type="ARBA" id="ARBA00022989"/>
    </source>
</evidence>
<keyword evidence="4 10" id="KW-1133">Transmembrane helix</keyword>
<keyword evidence="5 10" id="KW-0472">Membrane</keyword>
<dbReference type="InterPro" id="IPR002172">
    <property type="entry name" value="LDrepeatLR_classA_rpt"/>
</dbReference>
<comment type="subcellular location">
    <subcellularLocation>
        <location evidence="1">Membrane</location>
        <topology evidence="1">Single-pass membrane protein</topology>
    </subcellularLocation>
</comment>
<evidence type="ECO:0000256" key="8">
    <source>
        <dbReference type="ARBA" id="ARBA00023180"/>
    </source>
</evidence>
<dbReference type="PROSITE" id="PS50068">
    <property type="entry name" value="LDLRA_2"/>
    <property type="match status" value="1"/>
</dbReference>
<dbReference type="PANTHER" id="PTHR22722">
    <property type="entry name" value="LOW-DENSITY LIPOPROTEIN RECEPTOR-RELATED PROTEIN 2-RELATED"/>
    <property type="match status" value="1"/>
</dbReference>
<evidence type="ECO:0000256" key="5">
    <source>
        <dbReference type="ARBA" id="ARBA00023136"/>
    </source>
</evidence>
<dbReference type="EMBL" id="UYJE01001391">
    <property type="protein sequence ID" value="VDI01742.1"/>
    <property type="molecule type" value="Genomic_DNA"/>
</dbReference>
<evidence type="ECO:0000256" key="10">
    <source>
        <dbReference type="SAM" id="Phobius"/>
    </source>
</evidence>
<accession>A0A8B6C8G4</accession>
<dbReference type="Pfam" id="PF00057">
    <property type="entry name" value="Ldl_recept_a"/>
    <property type="match status" value="1"/>
</dbReference>
<dbReference type="InterPro" id="IPR036055">
    <property type="entry name" value="LDL_receptor-like_sf"/>
</dbReference>
<dbReference type="GO" id="GO:0016324">
    <property type="term" value="C:apical plasma membrane"/>
    <property type="evidence" value="ECO:0007669"/>
    <property type="project" value="TreeGrafter"/>
</dbReference>
<proteinExistence type="predicted"/>
<dbReference type="GO" id="GO:0042562">
    <property type="term" value="F:hormone binding"/>
    <property type="evidence" value="ECO:0007669"/>
    <property type="project" value="TreeGrafter"/>
</dbReference>
<evidence type="ECO:0000256" key="6">
    <source>
        <dbReference type="ARBA" id="ARBA00023157"/>
    </source>
</evidence>
<dbReference type="SUPFAM" id="SSF57424">
    <property type="entry name" value="LDL receptor-like module"/>
    <property type="match status" value="1"/>
</dbReference>
<keyword evidence="3" id="KW-0677">Repeat</keyword>
<evidence type="ECO:0000313" key="13">
    <source>
        <dbReference type="Proteomes" id="UP000596742"/>
    </source>
</evidence>
<feature type="disulfide bond" evidence="9">
    <location>
        <begin position="25"/>
        <end position="37"/>
    </location>
</feature>
<keyword evidence="7" id="KW-0675">Receptor</keyword>
<name>A0A8B6C8G4_MYTGA</name>
<sequence length="153" mass="17052">MKIRISFLVIVYISITSYNVTEATCAANEFECADGTCIQSVYQCDDSFECSDFSDEENCTVVQPCVEGLQQCSSGECVANINDCPITSEIQTTIASSQGQSSDDSLSALQVGIIIVCVLIVVILISIVLIYFFIRYEYSQVTYHRFFEKYFSI</sequence>
<evidence type="ECO:0000256" key="7">
    <source>
        <dbReference type="ARBA" id="ARBA00023170"/>
    </source>
</evidence>
<dbReference type="Gene3D" id="4.10.400.10">
    <property type="entry name" value="Low-density Lipoprotein Receptor"/>
    <property type="match status" value="1"/>
</dbReference>
<dbReference type="AlphaFoldDB" id="A0A8B6C8G4"/>
<feature type="disulfide bond" evidence="9">
    <location>
        <begin position="44"/>
        <end position="59"/>
    </location>
</feature>
<gene>
    <name evidence="12" type="ORF">MGAL_10B007139</name>
</gene>
<feature type="disulfide bond" evidence="9">
    <location>
        <begin position="32"/>
        <end position="50"/>
    </location>
</feature>
<dbReference type="SMART" id="SM00192">
    <property type="entry name" value="LDLa"/>
    <property type="match status" value="1"/>
</dbReference>
<keyword evidence="2 10" id="KW-0812">Transmembrane</keyword>
<evidence type="ECO:0000256" key="11">
    <source>
        <dbReference type="SAM" id="SignalP"/>
    </source>
</evidence>
<dbReference type="InterPro" id="IPR023415">
    <property type="entry name" value="LDLR_class-A_CS"/>
</dbReference>